<evidence type="ECO:0000313" key="2">
    <source>
        <dbReference type="EMBL" id="KAJ1098240.1"/>
    </source>
</evidence>
<feature type="compositionally biased region" description="Basic and acidic residues" evidence="1">
    <location>
        <begin position="108"/>
        <end position="120"/>
    </location>
</feature>
<feature type="region of interest" description="Disordered" evidence="1">
    <location>
        <begin position="1"/>
        <end position="159"/>
    </location>
</feature>
<keyword evidence="3" id="KW-1185">Reference proteome</keyword>
<dbReference type="EMBL" id="JANPWB010000014">
    <property type="protein sequence ID" value="KAJ1098240.1"/>
    <property type="molecule type" value="Genomic_DNA"/>
</dbReference>
<organism evidence="2 3">
    <name type="scientific">Pleurodeles waltl</name>
    <name type="common">Iberian ribbed newt</name>
    <dbReference type="NCBI Taxonomy" id="8319"/>
    <lineage>
        <taxon>Eukaryota</taxon>
        <taxon>Metazoa</taxon>
        <taxon>Chordata</taxon>
        <taxon>Craniata</taxon>
        <taxon>Vertebrata</taxon>
        <taxon>Euteleostomi</taxon>
        <taxon>Amphibia</taxon>
        <taxon>Batrachia</taxon>
        <taxon>Caudata</taxon>
        <taxon>Salamandroidea</taxon>
        <taxon>Salamandridae</taxon>
        <taxon>Pleurodelinae</taxon>
        <taxon>Pleurodeles</taxon>
    </lineage>
</organism>
<evidence type="ECO:0000313" key="3">
    <source>
        <dbReference type="Proteomes" id="UP001066276"/>
    </source>
</evidence>
<feature type="compositionally biased region" description="Polar residues" evidence="1">
    <location>
        <begin position="121"/>
        <end position="137"/>
    </location>
</feature>
<protein>
    <submittedName>
        <fullName evidence="2">Uncharacterized protein</fullName>
    </submittedName>
</protein>
<feature type="compositionally biased region" description="Polar residues" evidence="1">
    <location>
        <begin position="25"/>
        <end position="41"/>
    </location>
</feature>
<dbReference type="Proteomes" id="UP001066276">
    <property type="component" value="Chromosome 10"/>
</dbReference>
<gene>
    <name evidence="2" type="ORF">NDU88_003356</name>
</gene>
<comment type="caution">
    <text evidence="2">The sequence shown here is derived from an EMBL/GenBank/DDBJ whole genome shotgun (WGS) entry which is preliminary data.</text>
</comment>
<proteinExistence type="predicted"/>
<name>A0AAV7MDL8_PLEWA</name>
<evidence type="ECO:0000256" key="1">
    <source>
        <dbReference type="SAM" id="MobiDB-lite"/>
    </source>
</evidence>
<feature type="compositionally biased region" description="Basic and acidic residues" evidence="1">
    <location>
        <begin position="12"/>
        <end position="24"/>
    </location>
</feature>
<dbReference type="AlphaFoldDB" id="A0AAV7MDL8"/>
<accession>A0AAV7MDL8</accession>
<reference evidence="2" key="1">
    <citation type="journal article" date="2022" name="bioRxiv">
        <title>Sequencing and chromosome-scale assembly of the giantPleurodeles waltlgenome.</title>
        <authorList>
            <person name="Brown T."/>
            <person name="Elewa A."/>
            <person name="Iarovenko S."/>
            <person name="Subramanian E."/>
            <person name="Araus A.J."/>
            <person name="Petzold A."/>
            <person name="Susuki M."/>
            <person name="Suzuki K.-i.T."/>
            <person name="Hayashi T."/>
            <person name="Toyoda A."/>
            <person name="Oliveira C."/>
            <person name="Osipova E."/>
            <person name="Leigh N.D."/>
            <person name="Simon A."/>
            <person name="Yun M.H."/>
        </authorList>
    </citation>
    <scope>NUCLEOTIDE SEQUENCE</scope>
    <source>
        <strain evidence="2">20211129_DDA</strain>
        <tissue evidence="2">Liver</tissue>
    </source>
</reference>
<sequence length="159" mass="17084">MKSSALGEERDEAVAESREQERNRSATSTEQRTTETPSQASRAEPPPINERTGTRAGHVTGGTSPEDKEQYSGGALQNSDVTSADIIPEVKEITESMKSSALGEERDEAVAESRDQERNRSATSTEQRTTETPSQASRAEPPPINERTGTRAGHVTGGT</sequence>